<dbReference type="Gene3D" id="1.10.472.10">
    <property type="entry name" value="Cyclin-like"/>
    <property type="match status" value="2"/>
</dbReference>
<evidence type="ECO:0000256" key="3">
    <source>
        <dbReference type="ARBA" id="ARBA00023306"/>
    </source>
</evidence>
<dbReference type="InterPro" id="IPR048258">
    <property type="entry name" value="Cyclins_cyclin-box"/>
</dbReference>
<dbReference type="InterPro" id="IPR006671">
    <property type="entry name" value="Cyclin_N"/>
</dbReference>
<comment type="caution">
    <text evidence="6">The sequence shown here is derived from an EMBL/GenBank/DDBJ whole genome shotgun (WGS) entry which is preliminary data.</text>
</comment>
<keyword evidence="7" id="KW-1185">Reference proteome</keyword>
<evidence type="ECO:0000313" key="7">
    <source>
        <dbReference type="Proteomes" id="UP000886611"/>
    </source>
</evidence>
<reference evidence="6 7" key="1">
    <citation type="journal article" date="2021" name="Cell">
        <title>Tracing the genetic footprints of vertebrate landing in non-teleost ray-finned fishes.</title>
        <authorList>
            <person name="Bi X."/>
            <person name="Wang K."/>
            <person name="Yang L."/>
            <person name="Pan H."/>
            <person name="Jiang H."/>
            <person name="Wei Q."/>
            <person name="Fang M."/>
            <person name="Yu H."/>
            <person name="Zhu C."/>
            <person name="Cai Y."/>
            <person name="He Y."/>
            <person name="Gan X."/>
            <person name="Zeng H."/>
            <person name="Yu D."/>
            <person name="Zhu Y."/>
            <person name="Jiang H."/>
            <person name="Qiu Q."/>
            <person name="Yang H."/>
            <person name="Zhang Y.E."/>
            <person name="Wang W."/>
            <person name="Zhu M."/>
            <person name="He S."/>
            <person name="Zhang G."/>
        </authorList>
    </citation>
    <scope>NUCLEOTIDE SEQUENCE [LARGE SCALE GENOMIC DNA]</scope>
    <source>
        <strain evidence="6">Bchr_013</strain>
    </source>
</reference>
<sequence>MDEQLLCMENQSLSDESCSKEPRQVLRAPWDPTQFYDERVLLNLLALEQKRQPRINYFGTVQFDLLPVMRQVLARWMLEVCEEANCEINVFPLAMDYLDRYLSCVGVKKSDLQVLGCACIFIASKMLDALPLTSTKICILTLNSVTRKNLLDWEVYVVERLKWDLLPVLPNDYLEHILLRLPNFLDDELKLIRKHACTFTDVCTSGTKLAVTPFKLQFFMRPPSLIMCASIGVAVRFLDISKPEVDNNALQELLSNIISTDLESLRSCQEQLECILQKHFPKKTC</sequence>
<dbReference type="PANTHER" id="PTHR10177">
    <property type="entry name" value="CYCLINS"/>
    <property type="match status" value="1"/>
</dbReference>
<organism evidence="6 7">
    <name type="scientific">Polypterus senegalus</name>
    <name type="common">Senegal bichir</name>
    <dbReference type="NCBI Taxonomy" id="55291"/>
    <lineage>
        <taxon>Eukaryota</taxon>
        <taxon>Metazoa</taxon>
        <taxon>Chordata</taxon>
        <taxon>Craniata</taxon>
        <taxon>Vertebrata</taxon>
        <taxon>Euteleostomi</taxon>
        <taxon>Actinopterygii</taxon>
        <taxon>Polypteriformes</taxon>
        <taxon>Polypteridae</taxon>
        <taxon>Polypterus</taxon>
    </lineage>
</organism>
<dbReference type="EMBL" id="JAATIS010009265">
    <property type="protein sequence ID" value="KAG2455343.1"/>
    <property type="molecule type" value="Genomic_DNA"/>
</dbReference>
<accession>A0A8X7WR21</accession>
<evidence type="ECO:0000256" key="1">
    <source>
        <dbReference type="ARBA" id="ARBA00022618"/>
    </source>
</evidence>
<evidence type="ECO:0000259" key="5">
    <source>
        <dbReference type="SMART" id="SM00385"/>
    </source>
</evidence>
<keyword evidence="2 4" id="KW-0195">Cyclin</keyword>
<dbReference type="Proteomes" id="UP000886611">
    <property type="component" value="Unassembled WGS sequence"/>
</dbReference>
<dbReference type="PROSITE" id="PS00292">
    <property type="entry name" value="CYCLINS"/>
    <property type="match status" value="1"/>
</dbReference>
<feature type="non-terminal residue" evidence="6">
    <location>
        <position position="1"/>
    </location>
</feature>
<dbReference type="InterPro" id="IPR039361">
    <property type="entry name" value="Cyclin"/>
</dbReference>
<comment type="similarity">
    <text evidence="4">Belongs to the cyclin family.</text>
</comment>
<evidence type="ECO:0000256" key="4">
    <source>
        <dbReference type="RuleBase" id="RU000383"/>
    </source>
</evidence>
<dbReference type="InterPro" id="IPR036915">
    <property type="entry name" value="Cyclin-like_sf"/>
</dbReference>
<keyword evidence="1" id="KW-0132">Cell division</keyword>
<dbReference type="SUPFAM" id="SSF47954">
    <property type="entry name" value="Cyclin-like"/>
    <property type="match status" value="2"/>
</dbReference>
<evidence type="ECO:0000313" key="6">
    <source>
        <dbReference type="EMBL" id="KAG2455343.1"/>
    </source>
</evidence>
<feature type="non-terminal residue" evidence="6">
    <location>
        <position position="285"/>
    </location>
</feature>
<keyword evidence="3" id="KW-0131">Cell cycle</keyword>
<name>A0A8X7WR21_POLSE</name>
<dbReference type="FunFam" id="1.10.472.10:FF:000003">
    <property type="entry name" value="G1/S-specific cyclin-D2"/>
    <property type="match status" value="1"/>
</dbReference>
<dbReference type="AlphaFoldDB" id="A0A8X7WR21"/>
<dbReference type="SMART" id="SM00385">
    <property type="entry name" value="CYCLIN"/>
    <property type="match status" value="1"/>
</dbReference>
<evidence type="ECO:0000256" key="2">
    <source>
        <dbReference type="ARBA" id="ARBA00023127"/>
    </source>
</evidence>
<dbReference type="InterPro" id="IPR013763">
    <property type="entry name" value="Cyclin-like_dom"/>
</dbReference>
<dbReference type="GO" id="GO:0051301">
    <property type="term" value="P:cell division"/>
    <property type="evidence" value="ECO:0007669"/>
    <property type="project" value="UniProtKB-KW"/>
</dbReference>
<gene>
    <name evidence="6" type="primary">Ccnd2_2</name>
    <name evidence="6" type="ORF">GTO96_0007874</name>
</gene>
<feature type="domain" description="Cyclin-like" evidence="5">
    <location>
        <begin position="75"/>
        <end position="159"/>
    </location>
</feature>
<protein>
    <submittedName>
        <fullName evidence="6">CCND2 protein</fullName>
    </submittedName>
</protein>
<proteinExistence type="inferred from homology"/>
<dbReference type="Pfam" id="PF00134">
    <property type="entry name" value="Cyclin_N"/>
    <property type="match status" value="1"/>
</dbReference>